<gene>
    <name evidence="8" type="ORF">AKJ29_17450</name>
</gene>
<keyword evidence="5 6" id="KW-0720">Serine protease</keyword>
<evidence type="ECO:0000256" key="2">
    <source>
        <dbReference type="ARBA" id="ARBA00022670"/>
    </source>
</evidence>
<evidence type="ECO:0000313" key="9">
    <source>
        <dbReference type="Proteomes" id="UP000050471"/>
    </source>
</evidence>
<comment type="similarity">
    <text evidence="1 6">Belongs to the peptidase S1B family.</text>
</comment>
<dbReference type="PROSITE" id="PS50240">
    <property type="entry name" value="TRYPSIN_DOM"/>
    <property type="match status" value="1"/>
</dbReference>
<dbReference type="Proteomes" id="UP000050471">
    <property type="component" value="Unassembled WGS sequence"/>
</dbReference>
<feature type="chain" id="PRO_5006987382" description="Serine protease" evidence="6">
    <location>
        <begin position="21"/>
        <end position="275"/>
    </location>
</feature>
<accession>A0A0P7KPT5</accession>
<dbReference type="STRING" id="154981.AKJ29_17450"/>
<dbReference type="InterPro" id="IPR018114">
    <property type="entry name" value="TRYPSIN_HIS"/>
</dbReference>
<proteinExistence type="inferred from homology"/>
<dbReference type="InterPro" id="IPR001254">
    <property type="entry name" value="Trypsin_dom"/>
</dbReference>
<dbReference type="InterPro" id="IPR008256">
    <property type="entry name" value="Peptidase_S1B"/>
</dbReference>
<dbReference type="InterPro" id="IPR009003">
    <property type="entry name" value="Peptidase_S1_PA"/>
</dbReference>
<dbReference type="EC" id="3.4.21.-" evidence="6"/>
<dbReference type="PANTHER" id="PTHR15462:SF8">
    <property type="entry name" value="SERINE PROTEASE"/>
    <property type="match status" value="1"/>
</dbReference>
<dbReference type="PANTHER" id="PTHR15462">
    <property type="entry name" value="SERINE PROTEASE"/>
    <property type="match status" value="1"/>
</dbReference>
<dbReference type="InterPro" id="IPR050966">
    <property type="entry name" value="Glutamyl_endopeptidase"/>
</dbReference>
<sequence>MKKLFAFVAVVLWFTGPLGASDPSPLQKLMTGDDSRGWEAVGRLNMAGDSFCTGALIAENLVLTAGHCLFDKVTGRQYEASEIEFLAGWRNGRASAYRGVRRALVHPKFAFKDLNNAARVVNDLALLELDQPIRKSSVKPFATLQRPRKGAEVGVVSYAHDRAESPALQETCQVLARQSGVLVMSCEVDFGSSGAPVFVVENGEPRIVSVISAKAMVRDIPVSLGTNLEAPLAELKSILARGDGMFEQVETTSTPNVRRLELEPNRGGGAKFARP</sequence>
<keyword evidence="4 6" id="KW-0378">Hydrolase</keyword>
<keyword evidence="9" id="KW-1185">Reference proteome</keyword>
<organism evidence="8 9">
    <name type="scientific">Aliiroseovarius crassostreae</name>
    <dbReference type="NCBI Taxonomy" id="154981"/>
    <lineage>
        <taxon>Bacteria</taxon>
        <taxon>Pseudomonadati</taxon>
        <taxon>Pseudomonadota</taxon>
        <taxon>Alphaproteobacteria</taxon>
        <taxon>Rhodobacterales</taxon>
        <taxon>Paracoccaceae</taxon>
        <taxon>Aliiroseovarius</taxon>
    </lineage>
</organism>
<dbReference type="PROSITE" id="PS00134">
    <property type="entry name" value="TRYPSIN_HIS"/>
    <property type="match status" value="1"/>
</dbReference>
<dbReference type="AlphaFoldDB" id="A0A0P7KPT5"/>
<feature type="domain" description="Peptidase S1" evidence="7">
    <location>
        <begin position="17"/>
        <end position="275"/>
    </location>
</feature>
<evidence type="ECO:0000256" key="3">
    <source>
        <dbReference type="ARBA" id="ARBA00022729"/>
    </source>
</evidence>
<evidence type="ECO:0000313" key="8">
    <source>
        <dbReference type="EMBL" id="KPN64401.1"/>
    </source>
</evidence>
<evidence type="ECO:0000256" key="5">
    <source>
        <dbReference type="ARBA" id="ARBA00022825"/>
    </source>
</evidence>
<dbReference type="InterPro" id="IPR043504">
    <property type="entry name" value="Peptidase_S1_PA_chymotrypsin"/>
</dbReference>
<reference evidence="8 9" key="1">
    <citation type="submission" date="2015-09" db="EMBL/GenBank/DDBJ databases">
        <title>Draft genome sequence of Aliiroseovarius crassostreae CV919-312TSm, the causative agent of Roseovarius Oyster Disease (formerly Juvenile Oyster Disease).</title>
        <authorList>
            <person name="Kessner L."/>
            <person name="Spinard E."/>
            <person name="Nelson D."/>
        </authorList>
    </citation>
    <scope>NUCLEOTIDE SEQUENCE [LARGE SCALE GENOMIC DNA]</scope>
    <source>
        <strain evidence="8 9">CV919-312</strain>
    </source>
</reference>
<name>A0A0P7KPT5_9RHOB</name>
<protein>
    <recommendedName>
        <fullName evidence="6">Serine protease</fullName>
        <ecNumber evidence="6">3.4.21.-</ecNumber>
    </recommendedName>
</protein>
<dbReference type="RefSeq" id="WP_055188609.1">
    <property type="nucleotide sequence ID" value="NZ_FPBS01000001.1"/>
</dbReference>
<dbReference type="GO" id="GO:0006508">
    <property type="term" value="P:proteolysis"/>
    <property type="evidence" value="ECO:0007669"/>
    <property type="project" value="UniProtKB-KW"/>
</dbReference>
<evidence type="ECO:0000256" key="6">
    <source>
        <dbReference type="RuleBase" id="RU004296"/>
    </source>
</evidence>
<comment type="caution">
    <text evidence="8">The sequence shown here is derived from an EMBL/GenBank/DDBJ whole genome shotgun (WGS) entry which is preliminary data.</text>
</comment>
<dbReference type="EMBL" id="LKBA01000004">
    <property type="protein sequence ID" value="KPN64401.1"/>
    <property type="molecule type" value="Genomic_DNA"/>
</dbReference>
<dbReference type="Pfam" id="PF00089">
    <property type="entry name" value="Trypsin"/>
    <property type="match status" value="1"/>
</dbReference>
<evidence type="ECO:0000256" key="1">
    <source>
        <dbReference type="ARBA" id="ARBA00008764"/>
    </source>
</evidence>
<dbReference type="PRINTS" id="PR00839">
    <property type="entry name" value="V8PROTEASE"/>
</dbReference>
<feature type="signal peptide" evidence="6">
    <location>
        <begin position="1"/>
        <end position="20"/>
    </location>
</feature>
<evidence type="ECO:0000259" key="7">
    <source>
        <dbReference type="PROSITE" id="PS50240"/>
    </source>
</evidence>
<dbReference type="SUPFAM" id="SSF50494">
    <property type="entry name" value="Trypsin-like serine proteases"/>
    <property type="match status" value="1"/>
</dbReference>
<dbReference type="GO" id="GO:0004252">
    <property type="term" value="F:serine-type endopeptidase activity"/>
    <property type="evidence" value="ECO:0007669"/>
    <property type="project" value="InterPro"/>
</dbReference>
<dbReference type="OrthoDB" id="267336at2"/>
<evidence type="ECO:0000256" key="4">
    <source>
        <dbReference type="ARBA" id="ARBA00022801"/>
    </source>
</evidence>
<keyword evidence="3 6" id="KW-0732">Signal</keyword>
<dbReference type="Gene3D" id="2.40.10.10">
    <property type="entry name" value="Trypsin-like serine proteases"/>
    <property type="match status" value="2"/>
</dbReference>
<keyword evidence="2 6" id="KW-0645">Protease</keyword>